<dbReference type="GO" id="GO:0006508">
    <property type="term" value="P:proteolysis"/>
    <property type="evidence" value="ECO:0007669"/>
    <property type="project" value="UniProtKB-KW"/>
</dbReference>
<comment type="catalytic activity">
    <reaction evidence="1 5">
        <text>Thiol-dependent hydrolysis of ester, thioester, amide, peptide and isopeptide bonds formed by the C-terminal Gly of ubiquitin (a 76-residue protein attached to proteins as an intracellular targeting signal).</text>
        <dbReference type="EC" id="3.4.19.12"/>
    </reaction>
</comment>
<dbReference type="GO" id="GO:0004843">
    <property type="term" value="F:cysteine-type deubiquitinase activity"/>
    <property type="evidence" value="ECO:0007669"/>
    <property type="project" value="UniProtKB-UniRule"/>
</dbReference>
<evidence type="ECO:0000256" key="4">
    <source>
        <dbReference type="ARBA" id="ARBA00022801"/>
    </source>
</evidence>
<dbReference type="GO" id="GO:0005634">
    <property type="term" value="C:nucleus"/>
    <property type="evidence" value="ECO:0007669"/>
    <property type="project" value="TreeGrafter"/>
</dbReference>
<dbReference type="InterPro" id="IPR038765">
    <property type="entry name" value="Papain-like_cys_pep_sf"/>
</dbReference>
<dbReference type="Proteomes" id="UP001165289">
    <property type="component" value="Unassembled WGS sequence"/>
</dbReference>
<keyword evidence="3 5" id="KW-0645">Protease</keyword>
<dbReference type="GO" id="GO:0016579">
    <property type="term" value="P:protein deubiquitination"/>
    <property type="evidence" value="ECO:0007669"/>
    <property type="project" value="InterPro"/>
</dbReference>
<evidence type="ECO:0000313" key="8">
    <source>
        <dbReference type="EMBL" id="KAI6648444.1"/>
    </source>
</evidence>
<dbReference type="GO" id="GO:0005829">
    <property type="term" value="C:cytosol"/>
    <property type="evidence" value="ECO:0007669"/>
    <property type="project" value="TreeGrafter"/>
</dbReference>
<dbReference type="AlphaFoldDB" id="A0AAV7JJ34"/>
<dbReference type="EC" id="3.4.19.12" evidence="5"/>
<gene>
    <name evidence="8" type="ORF">LOD99_8076</name>
</gene>
<evidence type="ECO:0000256" key="6">
    <source>
        <dbReference type="SAM" id="MobiDB-lite"/>
    </source>
</evidence>
<evidence type="ECO:0000256" key="3">
    <source>
        <dbReference type="ARBA" id="ARBA00022670"/>
    </source>
</evidence>
<dbReference type="Pfam" id="PF00443">
    <property type="entry name" value="UCH"/>
    <property type="match status" value="1"/>
</dbReference>
<sequence>MGNIQGDFFSAKFLSTSNSIPVTDTNEKFFGLYNVANTCYINSVLQALYYCIPFRDKVLEYQPNPDCSENVLTALRDLFNQIHNHKNRQGYINPKKFVAQLKREYPVFDNYNQQDAQEMLNFLLNRISEILRAELSEDSDDSSSGSHKDPAPLTWVQEIFQGTLTNETKCLTCETVKSKDEDFIDISVDIEQNTSITACLNDFSSSETLTGTCKLNCEECGGKTEGTKRLRVKSYPSTLALHLKRFKFDELLLRHTKLGYRIVFPKELRLTTKEEEAGGEGQIYELFSVVVHCGPSPNQGHYVTVAKTLMGFWLVYDDDRITAIDPNTSFETYFGRSSDHQKTNDQCGYLLFYQHKVGGFVGSCQERDKSKEKSKLPQGRTNSFDQPKVST</sequence>
<dbReference type="PANTHER" id="PTHR24006:SF733">
    <property type="entry name" value="RE52890P"/>
    <property type="match status" value="1"/>
</dbReference>
<reference evidence="8 9" key="1">
    <citation type="journal article" date="2023" name="BMC Biol.">
        <title>The compact genome of the sponge Oopsacas minuta (Hexactinellida) is lacking key metazoan core genes.</title>
        <authorList>
            <person name="Santini S."/>
            <person name="Schenkelaars Q."/>
            <person name="Jourda C."/>
            <person name="Duchesne M."/>
            <person name="Belahbib H."/>
            <person name="Rocher C."/>
            <person name="Selva M."/>
            <person name="Riesgo A."/>
            <person name="Vervoort M."/>
            <person name="Leys S.P."/>
            <person name="Kodjabachian L."/>
            <person name="Le Bivic A."/>
            <person name="Borchiellini C."/>
            <person name="Claverie J.M."/>
            <person name="Renard E."/>
        </authorList>
    </citation>
    <scope>NUCLEOTIDE SEQUENCE [LARGE SCALE GENOMIC DNA]</scope>
    <source>
        <strain evidence="8">SPO-2</strain>
    </source>
</reference>
<dbReference type="PANTHER" id="PTHR24006">
    <property type="entry name" value="UBIQUITIN CARBOXYL-TERMINAL HYDROLASE"/>
    <property type="match status" value="1"/>
</dbReference>
<dbReference type="InterPro" id="IPR001394">
    <property type="entry name" value="Peptidase_C19_UCH"/>
</dbReference>
<feature type="region of interest" description="Disordered" evidence="6">
    <location>
        <begin position="368"/>
        <end position="391"/>
    </location>
</feature>
<evidence type="ECO:0000256" key="1">
    <source>
        <dbReference type="ARBA" id="ARBA00000707"/>
    </source>
</evidence>
<keyword evidence="5" id="KW-0788">Thiol protease</keyword>
<comment type="similarity">
    <text evidence="2 5">Belongs to the peptidase C19 family.</text>
</comment>
<evidence type="ECO:0000259" key="7">
    <source>
        <dbReference type="PROSITE" id="PS50235"/>
    </source>
</evidence>
<dbReference type="InterPro" id="IPR018200">
    <property type="entry name" value="USP_CS"/>
</dbReference>
<evidence type="ECO:0000256" key="2">
    <source>
        <dbReference type="ARBA" id="ARBA00009085"/>
    </source>
</evidence>
<dbReference type="PROSITE" id="PS00972">
    <property type="entry name" value="USP_1"/>
    <property type="match status" value="1"/>
</dbReference>
<evidence type="ECO:0000313" key="9">
    <source>
        <dbReference type="Proteomes" id="UP001165289"/>
    </source>
</evidence>
<name>A0AAV7JJ34_9METZ</name>
<keyword evidence="4 5" id="KW-0378">Hydrolase</keyword>
<feature type="domain" description="USP" evidence="7">
    <location>
        <begin position="30"/>
        <end position="356"/>
    </location>
</feature>
<organism evidence="8 9">
    <name type="scientific">Oopsacas minuta</name>
    <dbReference type="NCBI Taxonomy" id="111878"/>
    <lineage>
        <taxon>Eukaryota</taxon>
        <taxon>Metazoa</taxon>
        <taxon>Porifera</taxon>
        <taxon>Hexactinellida</taxon>
        <taxon>Hexasterophora</taxon>
        <taxon>Lyssacinosida</taxon>
        <taxon>Leucopsacidae</taxon>
        <taxon>Oopsacas</taxon>
    </lineage>
</organism>
<dbReference type="Gene3D" id="3.90.70.10">
    <property type="entry name" value="Cysteine proteinases"/>
    <property type="match status" value="1"/>
</dbReference>
<dbReference type="PROSITE" id="PS00973">
    <property type="entry name" value="USP_2"/>
    <property type="match status" value="1"/>
</dbReference>
<dbReference type="SUPFAM" id="SSF54001">
    <property type="entry name" value="Cysteine proteinases"/>
    <property type="match status" value="1"/>
</dbReference>
<proteinExistence type="inferred from homology"/>
<dbReference type="InterPro" id="IPR028889">
    <property type="entry name" value="USP"/>
</dbReference>
<keyword evidence="5" id="KW-0833">Ubl conjugation pathway</keyword>
<feature type="compositionally biased region" description="Polar residues" evidence="6">
    <location>
        <begin position="379"/>
        <end position="391"/>
    </location>
</feature>
<dbReference type="InterPro" id="IPR050164">
    <property type="entry name" value="Peptidase_C19"/>
</dbReference>
<evidence type="ECO:0000256" key="5">
    <source>
        <dbReference type="RuleBase" id="RU366025"/>
    </source>
</evidence>
<keyword evidence="9" id="KW-1185">Reference proteome</keyword>
<comment type="caution">
    <text evidence="8">The sequence shown here is derived from an EMBL/GenBank/DDBJ whole genome shotgun (WGS) entry which is preliminary data.</text>
</comment>
<dbReference type="PROSITE" id="PS50235">
    <property type="entry name" value="USP_3"/>
    <property type="match status" value="1"/>
</dbReference>
<protein>
    <recommendedName>
        <fullName evidence="5">Ubiquitin carboxyl-terminal hydrolase</fullName>
        <ecNumber evidence="5">3.4.19.12</ecNumber>
    </recommendedName>
</protein>
<accession>A0AAV7JJ34</accession>
<dbReference type="EMBL" id="JAKMXF010000330">
    <property type="protein sequence ID" value="KAI6648444.1"/>
    <property type="molecule type" value="Genomic_DNA"/>
</dbReference>